<organism evidence="2 3">
    <name type="scientific">Clostridium tetanomorphum</name>
    <dbReference type="NCBI Taxonomy" id="1553"/>
    <lineage>
        <taxon>Bacteria</taxon>
        <taxon>Bacillati</taxon>
        <taxon>Bacillota</taxon>
        <taxon>Clostridia</taxon>
        <taxon>Eubacteriales</taxon>
        <taxon>Clostridiaceae</taxon>
        <taxon>Clostridium</taxon>
    </lineage>
</organism>
<comment type="caution">
    <text evidence="2">The sequence shown here is derived from an EMBL/GenBank/DDBJ whole genome shotgun (WGS) entry which is preliminary data.</text>
</comment>
<dbReference type="Proteomes" id="UP000563151">
    <property type="component" value="Unassembled WGS sequence"/>
</dbReference>
<feature type="transmembrane region" description="Helical" evidence="1">
    <location>
        <begin position="77"/>
        <end position="94"/>
    </location>
</feature>
<dbReference type="AlphaFoldDB" id="A0A923EAW1"/>
<reference evidence="2 3" key="1">
    <citation type="submission" date="2020-04" db="EMBL/GenBank/DDBJ databases">
        <title>Genomic insights into acetone-butanol-ethanol (ABE) fermentation by sequencing solventogenic clostridia strains.</title>
        <authorList>
            <person name="Brown S."/>
        </authorList>
    </citation>
    <scope>NUCLEOTIDE SEQUENCE [LARGE SCALE GENOMIC DNA]</scope>
    <source>
        <strain evidence="2 3">DJ011</strain>
    </source>
</reference>
<feature type="transmembrane region" description="Helical" evidence="1">
    <location>
        <begin position="168"/>
        <end position="187"/>
    </location>
</feature>
<keyword evidence="1" id="KW-0472">Membrane</keyword>
<protein>
    <submittedName>
        <fullName evidence="2">Uncharacterized protein</fullName>
    </submittedName>
</protein>
<evidence type="ECO:0000313" key="3">
    <source>
        <dbReference type="Proteomes" id="UP000563151"/>
    </source>
</evidence>
<name>A0A923EAW1_CLOTT</name>
<feature type="transmembrane region" description="Helical" evidence="1">
    <location>
        <begin position="17"/>
        <end position="34"/>
    </location>
</feature>
<dbReference type="RefSeq" id="WP_035149864.1">
    <property type="nucleotide sequence ID" value="NZ_JAAZWO010000013.1"/>
</dbReference>
<keyword evidence="1" id="KW-0812">Transmembrane</keyword>
<evidence type="ECO:0000313" key="2">
    <source>
        <dbReference type="EMBL" id="MBC2398344.1"/>
    </source>
</evidence>
<keyword evidence="1" id="KW-1133">Transmembrane helix</keyword>
<proteinExistence type="predicted"/>
<accession>A0A923EAW1</accession>
<dbReference type="EMBL" id="JAAZWO010000013">
    <property type="protein sequence ID" value="MBC2398344.1"/>
    <property type="molecule type" value="Genomic_DNA"/>
</dbReference>
<sequence>MNNSINPIKQNIRVKQYLGWFITFTFPLAIKELMEMTNRPIIAAAFYWFICGILLRYTMEQRLPYFNPNYKKVKREIILLFLVTFLCGYLYVDWIGYSKVMINRNLVMNMFIFALLNGAFEHLVWINIFDLAGSKLKINGFMAACIYTVLIHILFWSKFMPIPGLDKVLFLLSEGLMFIIPFIIYVKTEDITIWSIQHIIYNLIIVIFGGFGANSFIYIN</sequence>
<feature type="transmembrane region" description="Helical" evidence="1">
    <location>
        <begin position="199"/>
        <end position="219"/>
    </location>
</feature>
<feature type="transmembrane region" description="Helical" evidence="1">
    <location>
        <begin position="40"/>
        <end position="57"/>
    </location>
</feature>
<keyword evidence="3" id="KW-1185">Reference proteome</keyword>
<feature type="transmembrane region" description="Helical" evidence="1">
    <location>
        <begin position="106"/>
        <end position="126"/>
    </location>
</feature>
<evidence type="ECO:0000256" key="1">
    <source>
        <dbReference type="SAM" id="Phobius"/>
    </source>
</evidence>
<gene>
    <name evidence="2" type="ORF">HGG79_11260</name>
</gene>
<feature type="transmembrane region" description="Helical" evidence="1">
    <location>
        <begin position="138"/>
        <end position="156"/>
    </location>
</feature>